<keyword evidence="11" id="KW-0732">Signal</keyword>
<evidence type="ECO:0000313" key="13">
    <source>
        <dbReference type="EMBL" id="CAD7696398.1"/>
    </source>
</evidence>
<comment type="cofactor">
    <cofactor evidence="1">
        <name>pyridoxal 5'-phosphate</name>
        <dbReference type="ChEBI" id="CHEBI:597326"/>
    </cofactor>
</comment>
<dbReference type="Pfam" id="PF00155">
    <property type="entry name" value="Aminotran_1_2"/>
    <property type="match status" value="1"/>
</dbReference>
<proteinExistence type="inferred from homology"/>
<evidence type="ECO:0000256" key="7">
    <source>
        <dbReference type="ARBA" id="ARBA00022898"/>
    </source>
</evidence>
<comment type="caution">
    <text evidence="13">The sequence shown here is derived from an EMBL/GenBank/DDBJ whole genome shotgun (WGS) entry which is preliminary data.</text>
</comment>
<dbReference type="AlphaFoldDB" id="A0A8S1IQ30"/>
<organism evidence="13 14">
    <name type="scientific">Ostreobium quekettii</name>
    <dbReference type="NCBI Taxonomy" id="121088"/>
    <lineage>
        <taxon>Eukaryota</taxon>
        <taxon>Viridiplantae</taxon>
        <taxon>Chlorophyta</taxon>
        <taxon>core chlorophytes</taxon>
        <taxon>Ulvophyceae</taxon>
        <taxon>TCBD clade</taxon>
        <taxon>Bryopsidales</taxon>
        <taxon>Ostreobineae</taxon>
        <taxon>Ostreobiaceae</taxon>
        <taxon>Ostreobium</taxon>
    </lineage>
</organism>
<dbReference type="InterPro" id="IPR015422">
    <property type="entry name" value="PyrdxlP-dep_Trfase_small"/>
</dbReference>
<evidence type="ECO:0000256" key="4">
    <source>
        <dbReference type="ARBA" id="ARBA00008392"/>
    </source>
</evidence>
<feature type="chain" id="PRO_5035874547" description="serine C-palmitoyltransferase" evidence="11">
    <location>
        <begin position="26"/>
        <end position="526"/>
    </location>
</feature>
<evidence type="ECO:0000256" key="1">
    <source>
        <dbReference type="ARBA" id="ARBA00001933"/>
    </source>
</evidence>
<dbReference type="PANTHER" id="PTHR13693:SF2">
    <property type="entry name" value="SERINE PALMITOYLTRANSFERASE 1"/>
    <property type="match status" value="1"/>
</dbReference>
<reference evidence="13" key="1">
    <citation type="submission" date="2020-12" db="EMBL/GenBank/DDBJ databases">
        <authorList>
            <person name="Iha C."/>
        </authorList>
    </citation>
    <scope>NUCLEOTIDE SEQUENCE</scope>
</reference>
<dbReference type="GO" id="GO:0030170">
    <property type="term" value="F:pyridoxal phosphate binding"/>
    <property type="evidence" value="ECO:0007669"/>
    <property type="project" value="InterPro"/>
</dbReference>
<keyword evidence="9" id="KW-0443">Lipid metabolism</keyword>
<dbReference type="PANTHER" id="PTHR13693">
    <property type="entry name" value="CLASS II AMINOTRANSFERASE/8-AMINO-7-OXONONANOATE SYNTHASE"/>
    <property type="match status" value="1"/>
</dbReference>
<dbReference type="GO" id="GO:0004758">
    <property type="term" value="F:serine C-palmitoyltransferase activity"/>
    <property type="evidence" value="ECO:0007669"/>
    <property type="project" value="TreeGrafter"/>
</dbReference>
<accession>A0A8S1IQ30</accession>
<gene>
    <name evidence="13" type="ORF">OSTQU699_LOCUS1759</name>
</gene>
<dbReference type="OrthoDB" id="3168162at2759"/>
<feature type="signal peptide" evidence="11">
    <location>
        <begin position="1"/>
        <end position="25"/>
    </location>
</feature>
<dbReference type="Gene3D" id="3.90.1150.10">
    <property type="entry name" value="Aspartate Aminotransferase, domain 1"/>
    <property type="match status" value="1"/>
</dbReference>
<evidence type="ECO:0000259" key="12">
    <source>
        <dbReference type="Pfam" id="PF00155"/>
    </source>
</evidence>
<keyword evidence="14" id="KW-1185">Reference proteome</keyword>
<evidence type="ECO:0000256" key="5">
    <source>
        <dbReference type="ARBA" id="ARBA00013220"/>
    </source>
</evidence>
<dbReference type="GO" id="GO:0005783">
    <property type="term" value="C:endoplasmic reticulum"/>
    <property type="evidence" value="ECO:0007669"/>
    <property type="project" value="TreeGrafter"/>
</dbReference>
<keyword evidence="8" id="KW-0746">Sphingolipid metabolism</keyword>
<evidence type="ECO:0000313" key="14">
    <source>
        <dbReference type="Proteomes" id="UP000708148"/>
    </source>
</evidence>
<evidence type="ECO:0000256" key="10">
    <source>
        <dbReference type="ARBA" id="ARBA00023315"/>
    </source>
</evidence>
<keyword evidence="10" id="KW-0012">Acyltransferase</keyword>
<evidence type="ECO:0000256" key="8">
    <source>
        <dbReference type="ARBA" id="ARBA00022919"/>
    </source>
</evidence>
<dbReference type="SUPFAM" id="SSF53383">
    <property type="entry name" value="PLP-dependent transferases"/>
    <property type="match status" value="1"/>
</dbReference>
<dbReference type="EMBL" id="CAJHUC010000473">
    <property type="protein sequence ID" value="CAD7696398.1"/>
    <property type="molecule type" value="Genomic_DNA"/>
</dbReference>
<sequence length="526" mass="57305">MALPAWLPHLVAAATLALLPPFAAADAVPSPPSPDISLRLAALGEWLWELWELIAPGGKLHPAGFLEHKGHLVVEALLVLLIAYLVWQPRSSPSKKADERLTEKEIDQLCEEWQPEPLCPEIESFPEVEKPLLATSVLGHHIEVDGEKLLNMVSTDFLGLSTSEHIKDVCRATINKYGVGSCGPRGFYGTVDVHLQLEESISEFMGTQETIIYSYDMATAASVLPAFANAKDVIVCDEAVHYPIQNGCTLSRAKVLKFKHNDMGDLERLLVKVAAEDKKLRKPLNRRFIVVEAIYHNTGELAPLDAIHALAAKHKYRLAVDESLAIGVLGPKGRGACEHFGLPPGGAEIVFASMGNALASAGGFCTGAREVADHQRLAGQGYCFSASQPPYLATSARAALEAVAGDGEGRRQVAKGAAQLRRELGRVAGLEVVGSHERDLLSPVVFLRLKDAPESSVEARRRLSELADWVRRRQRVLITIPISSPIEWRDWGPAIRIVVTARHGEGELRGLAKGLEEGLKELSKKW</sequence>
<evidence type="ECO:0000256" key="6">
    <source>
        <dbReference type="ARBA" id="ARBA00022679"/>
    </source>
</evidence>
<evidence type="ECO:0000256" key="3">
    <source>
        <dbReference type="ARBA" id="ARBA00004991"/>
    </source>
</evidence>
<dbReference type="GO" id="GO:0016020">
    <property type="term" value="C:membrane"/>
    <property type="evidence" value="ECO:0007669"/>
    <property type="project" value="GOC"/>
</dbReference>
<dbReference type="Proteomes" id="UP000708148">
    <property type="component" value="Unassembled WGS sequence"/>
</dbReference>
<feature type="domain" description="Aminotransferase class I/classII large" evidence="12">
    <location>
        <begin position="148"/>
        <end position="511"/>
    </location>
</feature>
<dbReference type="InterPro" id="IPR004839">
    <property type="entry name" value="Aminotransferase_I/II_large"/>
</dbReference>
<dbReference type="InterPro" id="IPR015421">
    <property type="entry name" value="PyrdxlP-dep_Trfase_major"/>
</dbReference>
<dbReference type="InterPro" id="IPR015424">
    <property type="entry name" value="PyrdxlP-dep_Trfase"/>
</dbReference>
<dbReference type="InterPro" id="IPR050087">
    <property type="entry name" value="AON_synthase_class-II"/>
</dbReference>
<comment type="pathway">
    <text evidence="2">Lipid metabolism; sphingolipid metabolism.</text>
</comment>
<comment type="similarity">
    <text evidence="4">Belongs to the class-II pyridoxal-phosphate-dependent aminotransferase family.</text>
</comment>
<evidence type="ECO:0000256" key="2">
    <source>
        <dbReference type="ARBA" id="ARBA00004760"/>
    </source>
</evidence>
<keyword evidence="7" id="KW-0663">Pyridoxal phosphate</keyword>
<evidence type="ECO:0000256" key="9">
    <source>
        <dbReference type="ARBA" id="ARBA00023098"/>
    </source>
</evidence>
<evidence type="ECO:0000256" key="11">
    <source>
        <dbReference type="SAM" id="SignalP"/>
    </source>
</evidence>
<dbReference type="Gene3D" id="3.40.640.10">
    <property type="entry name" value="Type I PLP-dependent aspartate aminotransferase-like (Major domain)"/>
    <property type="match status" value="1"/>
</dbReference>
<keyword evidence="6" id="KW-0808">Transferase</keyword>
<dbReference type="EC" id="2.3.1.50" evidence="5"/>
<comment type="pathway">
    <text evidence="3">Sphingolipid metabolism.</text>
</comment>
<dbReference type="GO" id="GO:0046512">
    <property type="term" value="P:sphingosine biosynthetic process"/>
    <property type="evidence" value="ECO:0007669"/>
    <property type="project" value="TreeGrafter"/>
</dbReference>
<protein>
    <recommendedName>
        <fullName evidence="5">serine C-palmitoyltransferase</fullName>
        <ecNumber evidence="5">2.3.1.50</ecNumber>
    </recommendedName>
</protein>
<dbReference type="GO" id="GO:0046513">
    <property type="term" value="P:ceramide biosynthetic process"/>
    <property type="evidence" value="ECO:0007669"/>
    <property type="project" value="TreeGrafter"/>
</dbReference>
<name>A0A8S1IQ30_9CHLO</name>